<comment type="similarity">
    <text evidence="1">Belongs to the 'phage' integrase family.</text>
</comment>
<evidence type="ECO:0000256" key="2">
    <source>
        <dbReference type="ARBA" id="ARBA00022908"/>
    </source>
</evidence>
<dbReference type="InterPro" id="IPR050090">
    <property type="entry name" value="Tyrosine_recombinase_XerCD"/>
</dbReference>
<evidence type="ECO:0000256" key="4">
    <source>
        <dbReference type="ARBA" id="ARBA00023172"/>
    </source>
</evidence>
<evidence type="ECO:0000256" key="1">
    <source>
        <dbReference type="ARBA" id="ARBA00008857"/>
    </source>
</evidence>
<dbReference type="InterPro" id="IPR013762">
    <property type="entry name" value="Integrase-like_cat_sf"/>
</dbReference>
<dbReference type="InterPro" id="IPR010998">
    <property type="entry name" value="Integrase_recombinase_N"/>
</dbReference>
<dbReference type="SUPFAM" id="SSF56349">
    <property type="entry name" value="DNA breaking-rejoining enzymes"/>
    <property type="match status" value="1"/>
</dbReference>
<dbReference type="RefSeq" id="WP_322186665.1">
    <property type="nucleotide sequence ID" value="NZ_JAXLPB010000002.1"/>
</dbReference>
<keyword evidence="7" id="KW-1185">Reference proteome</keyword>
<protein>
    <submittedName>
        <fullName evidence="6">Integrase</fullName>
    </submittedName>
</protein>
<dbReference type="PANTHER" id="PTHR30349:SF64">
    <property type="entry name" value="PROPHAGE INTEGRASE INTD-RELATED"/>
    <property type="match status" value="1"/>
</dbReference>
<evidence type="ECO:0000256" key="3">
    <source>
        <dbReference type="ARBA" id="ARBA00023125"/>
    </source>
</evidence>
<reference evidence="6 7" key="1">
    <citation type="submission" date="2023-12" db="EMBL/GenBank/DDBJ databases">
        <title>Description of Novel Strain Fulvimarina sp. 2208YS6-2-32 isolated from Uroteuthis (Photololigo) edulis.</title>
        <authorList>
            <person name="Park J.-S."/>
        </authorList>
    </citation>
    <scope>NUCLEOTIDE SEQUENCE [LARGE SCALE GENOMIC DNA]</scope>
    <source>
        <strain evidence="6 7">2208YS6-2-32</strain>
    </source>
</reference>
<dbReference type="Gene3D" id="1.10.150.130">
    <property type="match status" value="1"/>
</dbReference>
<evidence type="ECO:0000313" key="7">
    <source>
        <dbReference type="Proteomes" id="UP001294412"/>
    </source>
</evidence>
<accession>A0ABU5I1V8</accession>
<evidence type="ECO:0000259" key="5">
    <source>
        <dbReference type="PROSITE" id="PS51898"/>
    </source>
</evidence>
<gene>
    <name evidence="6" type="ORF">U0C82_08645</name>
</gene>
<dbReference type="EMBL" id="JAXLPB010000002">
    <property type="protein sequence ID" value="MDY8109211.1"/>
    <property type="molecule type" value="Genomic_DNA"/>
</dbReference>
<dbReference type="Gene3D" id="1.10.443.10">
    <property type="entry name" value="Intergrase catalytic core"/>
    <property type="match status" value="1"/>
</dbReference>
<sequence>MAEFRAIIEAELDGSGSTQQREALALAKELRDASTKEHRDFVEMLIHDRASEIAGPPIDHGYDHDGEYAPEYEPKKESEARWFADLAFGKRVPIDFYHAKYLEQLDVKRRTLADAERSMKYLLEWCQREDIPPFLSDITERVAVRFMDELHTVASSSHPRTLNKYLSRLSLYWKWLKRRHEVERNVWDGVTLSLPNDKAGDRERPFTDAEVLRLLSGPASPELHDLMRIAALTGCRLDPIVCLRVRDCDGGNFVFKPQKREIEPRICPIHPDLREIVARRSHGKEPDAELFPEWPYPKTGDREKSFKASGHFLDYRRSIGVDEVVPGHRRSKVNFHSFRRWFATKAEQADQPPHIISAVIGHSNGRQGMTLRTYSSGPKIEQARRCVEAVHLPAQPTSN</sequence>
<keyword evidence="2" id="KW-0229">DNA integration</keyword>
<dbReference type="InterPro" id="IPR002104">
    <property type="entry name" value="Integrase_catalytic"/>
</dbReference>
<dbReference type="Proteomes" id="UP001294412">
    <property type="component" value="Unassembled WGS sequence"/>
</dbReference>
<dbReference type="PROSITE" id="PS51898">
    <property type="entry name" value="TYR_RECOMBINASE"/>
    <property type="match status" value="1"/>
</dbReference>
<dbReference type="PANTHER" id="PTHR30349">
    <property type="entry name" value="PHAGE INTEGRASE-RELATED"/>
    <property type="match status" value="1"/>
</dbReference>
<keyword evidence="4" id="KW-0233">DNA recombination</keyword>
<dbReference type="InterPro" id="IPR011010">
    <property type="entry name" value="DNA_brk_join_enz"/>
</dbReference>
<organism evidence="6 7">
    <name type="scientific">Fulvimarina uroteuthidis</name>
    <dbReference type="NCBI Taxonomy" id="3098149"/>
    <lineage>
        <taxon>Bacteria</taxon>
        <taxon>Pseudomonadati</taxon>
        <taxon>Pseudomonadota</taxon>
        <taxon>Alphaproteobacteria</taxon>
        <taxon>Hyphomicrobiales</taxon>
        <taxon>Aurantimonadaceae</taxon>
        <taxon>Fulvimarina</taxon>
    </lineage>
</organism>
<feature type="domain" description="Tyr recombinase" evidence="5">
    <location>
        <begin position="201"/>
        <end position="388"/>
    </location>
</feature>
<evidence type="ECO:0000313" key="6">
    <source>
        <dbReference type="EMBL" id="MDY8109211.1"/>
    </source>
</evidence>
<proteinExistence type="inferred from homology"/>
<comment type="caution">
    <text evidence="6">The sequence shown here is derived from an EMBL/GenBank/DDBJ whole genome shotgun (WGS) entry which is preliminary data.</text>
</comment>
<name>A0ABU5I1V8_9HYPH</name>
<keyword evidence="3" id="KW-0238">DNA-binding</keyword>